<sequence length="82" mass="9504">MRRAYGEATVFTESSQVKTRLRGWSRPCGAGWMTWYRTAMATRNQDTGRTGRGFDEGGIRVEWVWNQCGIRRESVLYDPLLL</sequence>
<protein>
    <submittedName>
        <fullName evidence="1">Uncharacterized protein</fullName>
    </submittedName>
</protein>
<comment type="caution">
    <text evidence="1">The sequence shown here is derived from an EMBL/GenBank/DDBJ whole genome shotgun (WGS) entry which is preliminary data.</text>
</comment>
<name>A0ABN2V0E3_9ACTN</name>
<dbReference type="Proteomes" id="UP001500751">
    <property type="component" value="Unassembled WGS sequence"/>
</dbReference>
<evidence type="ECO:0000313" key="1">
    <source>
        <dbReference type="EMBL" id="GAA2047490.1"/>
    </source>
</evidence>
<accession>A0ABN2V0E3</accession>
<reference evidence="1 2" key="1">
    <citation type="journal article" date="2019" name="Int. J. Syst. Evol. Microbiol.">
        <title>The Global Catalogue of Microorganisms (GCM) 10K type strain sequencing project: providing services to taxonomists for standard genome sequencing and annotation.</title>
        <authorList>
            <consortium name="The Broad Institute Genomics Platform"/>
            <consortium name="The Broad Institute Genome Sequencing Center for Infectious Disease"/>
            <person name="Wu L."/>
            <person name="Ma J."/>
        </authorList>
    </citation>
    <scope>NUCLEOTIDE SEQUENCE [LARGE SCALE GENOMIC DNA]</scope>
    <source>
        <strain evidence="1 2">JCM 16014</strain>
    </source>
</reference>
<evidence type="ECO:0000313" key="2">
    <source>
        <dbReference type="Proteomes" id="UP001500751"/>
    </source>
</evidence>
<proteinExistence type="predicted"/>
<dbReference type="EMBL" id="BAAAQN010000043">
    <property type="protein sequence ID" value="GAA2047490.1"/>
    <property type="molecule type" value="Genomic_DNA"/>
</dbReference>
<gene>
    <name evidence="1" type="ORF">GCM10009839_60820</name>
</gene>
<organism evidence="1 2">
    <name type="scientific">Catenulispora yoronensis</name>
    <dbReference type="NCBI Taxonomy" id="450799"/>
    <lineage>
        <taxon>Bacteria</taxon>
        <taxon>Bacillati</taxon>
        <taxon>Actinomycetota</taxon>
        <taxon>Actinomycetes</taxon>
        <taxon>Catenulisporales</taxon>
        <taxon>Catenulisporaceae</taxon>
        <taxon>Catenulispora</taxon>
    </lineage>
</organism>
<keyword evidence="2" id="KW-1185">Reference proteome</keyword>